<gene>
    <name evidence="1" type="ORF">AO370_0942</name>
</gene>
<protein>
    <submittedName>
        <fullName evidence="1">Uncharacterized protein</fullName>
    </submittedName>
</protein>
<evidence type="ECO:0000313" key="2">
    <source>
        <dbReference type="Proteomes" id="UP000078295"/>
    </source>
</evidence>
<evidence type="ECO:0000313" key="1">
    <source>
        <dbReference type="EMBL" id="OAV25472.1"/>
    </source>
</evidence>
<organism evidence="1 2">
    <name type="scientific">Moraxella catarrhalis</name>
    <name type="common">Branhamella catarrhalis</name>
    <dbReference type="NCBI Taxonomy" id="480"/>
    <lineage>
        <taxon>Bacteria</taxon>
        <taxon>Pseudomonadati</taxon>
        <taxon>Pseudomonadota</taxon>
        <taxon>Gammaproteobacteria</taxon>
        <taxon>Moraxellales</taxon>
        <taxon>Moraxellaceae</taxon>
        <taxon>Moraxella</taxon>
    </lineage>
</organism>
<comment type="caution">
    <text evidence="1">The sequence shown here is derived from an EMBL/GenBank/DDBJ whole genome shotgun (WGS) entry which is preliminary data.</text>
</comment>
<accession>A0AB36DNZ5</accession>
<dbReference type="Proteomes" id="UP000078295">
    <property type="component" value="Unassembled WGS sequence"/>
</dbReference>
<dbReference type="EMBL" id="LXHQ01000029">
    <property type="protein sequence ID" value="OAV25472.1"/>
    <property type="molecule type" value="Genomic_DNA"/>
</dbReference>
<name>A0AB36DNZ5_MORCA</name>
<sequence length="41" mass="4864">MGGCRFGFAGVVLVLGKWQAWRLLSKWADLWRFILFDKMLF</sequence>
<proteinExistence type="predicted"/>
<reference evidence="1 2" key="1">
    <citation type="journal article" date="2016" name="Genome Biol. Evol.">
        <title>Comparative Genomic Analyses of the Moraxella catarrhalis Serosensitive and Seroresistant Lineages Demonstrate Their Independent Evolution.</title>
        <authorList>
            <person name="Earl J.P."/>
            <person name="de Vries S.P."/>
            <person name="Ahmed A."/>
            <person name="Powell E."/>
            <person name="Schultz M.P."/>
            <person name="Hermans P.W."/>
            <person name="Hill D.J."/>
            <person name="Zhou Z."/>
            <person name="Constantinidou C.I."/>
            <person name="Hu F.Z."/>
            <person name="Bootsma H.J."/>
            <person name="Ehrlich G.D."/>
        </authorList>
    </citation>
    <scope>NUCLEOTIDE SEQUENCE [LARGE SCALE GENOMIC DNA]</scope>
    <source>
        <strain evidence="1 2">F23</strain>
    </source>
</reference>
<dbReference type="AlphaFoldDB" id="A0AB36DNZ5"/>